<dbReference type="Proteomes" id="UP000604046">
    <property type="component" value="Unassembled WGS sequence"/>
</dbReference>
<keyword evidence="2" id="KW-1185">Reference proteome</keyword>
<name>A0A812J3T1_9DINO</name>
<protein>
    <submittedName>
        <fullName evidence="1">Uncharacterized protein</fullName>
    </submittedName>
</protein>
<reference evidence="1" key="1">
    <citation type="submission" date="2021-02" db="EMBL/GenBank/DDBJ databases">
        <authorList>
            <person name="Dougan E. K."/>
            <person name="Rhodes N."/>
            <person name="Thang M."/>
            <person name="Chan C."/>
        </authorList>
    </citation>
    <scope>NUCLEOTIDE SEQUENCE</scope>
</reference>
<comment type="caution">
    <text evidence="1">The sequence shown here is derived from an EMBL/GenBank/DDBJ whole genome shotgun (WGS) entry which is preliminary data.</text>
</comment>
<evidence type="ECO:0000313" key="1">
    <source>
        <dbReference type="EMBL" id="CAE7196820.1"/>
    </source>
</evidence>
<evidence type="ECO:0000313" key="2">
    <source>
        <dbReference type="Proteomes" id="UP000604046"/>
    </source>
</evidence>
<gene>
    <name evidence="1" type="ORF">SNAT2548_LOCUS5530</name>
</gene>
<dbReference type="OrthoDB" id="423575at2759"/>
<proteinExistence type="predicted"/>
<accession>A0A812J3T1</accession>
<organism evidence="1 2">
    <name type="scientific">Symbiodinium natans</name>
    <dbReference type="NCBI Taxonomy" id="878477"/>
    <lineage>
        <taxon>Eukaryota</taxon>
        <taxon>Sar</taxon>
        <taxon>Alveolata</taxon>
        <taxon>Dinophyceae</taxon>
        <taxon>Suessiales</taxon>
        <taxon>Symbiodiniaceae</taxon>
        <taxon>Symbiodinium</taxon>
    </lineage>
</organism>
<dbReference type="EMBL" id="CAJNDS010000353">
    <property type="protein sequence ID" value="CAE7196820.1"/>
    <property type="molecule type" value="Genomic_DNA"/>
</dbReference>
<sequence>MGASGSIVDVTPLQRMARDDLGLQALSQVPAFYTVLVEVYVRHHPWGGSDKSSNGHRYDSIPFANGMIGAGMSCQLVHYVHEQHDKFFEVCPQ</sequence>
<dbReference type="AlphaFoldDB" id="A0A812J3T1"/>